<dbReference type="InterPro" id="IPR035445">
    <property type="entry name" value="GYF-like_dom_sf"/>
</dbReference>
<keyword evidence="1" id="KW-0472">Membrane</keyword>
<dbReference type="RefSeq" id="WP_201328121.1">
    <property type="nucleotide sequence ID" value="NZ_AP017470.1"/>
</dbReference>
<feature type="transmembrane region" description="Helical" evidence="1">
    <location>
        <begin position="94"/>
        <end position="112"/>
    </location>
</feature>
<protein>
    <recommendedName>
        <fullName evidence="2">GYF domain-containing protein</fullName>
    </recommendedName>
</protein>
<name>A0A7R6PDK6_9BACT</name>
<keyword evidence="1" id="KW-0812">Transmembrane</keyword>
<feature type="domain" description="GYF" evidence="2">
    <location>
        <begin position="5"/>
        <end position="50"/>
    </location>
</feature>
<dbReference type="AlphaFoldDB" id="A0A7R6PDK6"/>
<sequence>MESIYIVIRGEKYGPYTKEALKTFLKEGRITPDTLCWYAGMSQWLPLRSIFPDLLNEMPPPPQTIPPQPPNEYVNPQGVNNEKSGGKGCCLGCLIFFILFLVVIAIGGFFMWKYGKPYIKQFKYQYHYQYNSSMNFSNNFSEKINPILWKS</sequence>
<proteinExistence type="predicted"/>
<evidence type="ECO:0000313" key="3">
    <source>
        <dbReference type="EMBL" id="BBB31789.1"/>
    </source>
</evidence>
<dbReference type="Proteomes" id="UP000595564">
    <property type="component" value="Chromosome"/>
</dbReference>
<dbReference type="EMBL" id="AP017470">
    <property type="protein sequence ID" value="BBB31789.1"/>
    <property type="molecule type" value="Genomic_DNA"/>
</dbReference>
<evidence type="ECO:0000259" key="2">
    <source>
        <dbReference type="Pfam" id="PF14237"/>
    </source>
</evidence>
<keyword evidence="4" id="KW-1185">Reference proteome</keyword>
<evidence type="ECO:0000256" key="1">
    <source>
        <dbReference type="SAM" id="Phobius"/>
    </source>
</evidence>
<dbReference type="KEGG" id="thyd:TTHT_0147"/>
<dbReference type="SUPFAM" id="SSF55277">
    <property type="entry name" value="GYF domain"/>
    <property type="match status" value="1"/>
</dbReference>
<accession>A0A7R6PDK6</accession>
<evidence type="ECO:0000313" key="4">
    <source>
        <dbReference type="Proteomes" id="UP000595564"/>
    </source>
</evidence>
<dbReference type="InterPro" id="IPR025640">
    <property type="entry name" value="GYF_2"/>
</dbReference>
<dbReference type="Pfam" id="PF14237">
    <property type="entry name" value="GYF_2"/>
    <property type="match status" value="1"/>
</dbReference>
<reference evidence="3 4" key="1">
    <citation type="journal article" date="2012" name="Extremophiles">
        <title>Thermotomaculum hydrothermale gen. nov., sp. nov., a novel heterotrophic thermophile within the phylum Acidobacteria from a deep-sea hydrothermal vent chimney in the Southern Okinawa Trough.</title>
        <authorList>
            <person name="Izumi H."/>
            <person name="Nunoura T."/>
            <person name="Miyazaki M."/>
            <person name="Mino S."/>
            <person name="Toki T."/>
            <person name="Takai K."/>
            <person name="Sako Y."/>
            <person name="Sawabe T."/>
            <person name="Nakagawa S."/>
        </authorList>
    </citation>
    <scope>NUCLEOTIDE SEQUENCE [LARGE SCALE GENOMIC DNA]</scope>
    <source>
        <strain evidence="3 4">AC55</strain>
    </source>
</reference>
<keyword evidence="1" id="KW-1133">Transmembrane helix</keyword>
<gene>
    <name evidence="3" type="ORF">TTHT_0147</name>
</gene>
<organism evidence="3 4">
    <name type="scientific">Thermotomaculum hydrothermale</name>
    <dbReference type="NCBI Taxonomy" id="981385"/>
    <lineage>
        <taxon>Bacteria</taxon>
        <taxon>Pseudomonadati</taxon>
        <taxon>Acidobacteriota</taxon>
        <taxon>Holophagae</taxon>
        <taxon>Thermotomaculales</taxon>
        <taxon>Thermotomaculaceae</taxon>
        <taxon>Thermotomaculum</taxon>
    </lineage>
</organism>